<dbReference type="PANTHER" id="PTHR31290">
    <property type="entry name" value="UV-DAMAGE ENDONUCLEASE"/>
    <property type="match status" value="1"/>
</dbReference>
<evidence type="ECO:0000256" key="4">
    <source>
        <dbReference type="ARBA" id="ARBA00022769"/>
    </source>
</evidence>
<dbReference type="Gene3D" id="3.20.20.150">
    <property type="entry name" value="Divalent-metal-dependent TIM barrel enzymes"/>
    <property type="match status" value="1"/>
</dbReference>
<dbReference type="NCBIfam" id="TIGR00629">
    <property type="entry name" value="uvde"/>
    <property type="match status" value="1"/>
</dbReference>
<dbReference type="AlphaFoldDB" id="A0A1E7DQK8"/>
<organism evidence="7 8">
    <name type="scientific">Domibacillus iocasae</name>
    <dbReference type="NCBI Taxonomy" id="1714016"/>
    <lineage>
        <taxon>Bacteria</taxon>
        <taxon>Bacillati</taxon>
        <taxon>Bacillota</taxon>
        <taxon>Bacilli</taxon>
        <taxon>Bacillales</taxon>
        <taxon>Bacillaceae</taxon>
        <taxon>Domibacillus</taxon>
    </lineage>
</organism>
<keyword evidence="1" id="KW-0540">Nuclease</keyword>
<dbReference type="GO" id="GO:0016787">
    <property type="term" value="F:hydrolase activity"/>
    <property type="evidence" value="ECO:0007669"/>
    <property type="project" value="UniProtKB-KW"/>
</dbReference>
<dbReference type="SUPFAM" id="SSF51658">
    <property type="entry name" value="Xylose isomerase-like"/>
    <property type="match status" value="1"/>
</dbReference>
<dbReference type="RefSeq" id="WP_069938210.1">
    <property type="nucleotide sequence ID" value="NZ_MAMP01000020.1"/>
</dbReference>
<name>A0A1E7DQK8_9BACI</name>
<dbReference type="PANTHER" id="PTHR31290:SF5">
    <property type="entry name" value="UV-DAMAGE ENDONUCLEASE"/>
    <property type="match status" value="1"/>
</dbReference>
<reference evidence="7 8" key="1">
    <citation type="submission" date="2016-06" db="EMBL/GenBank/DDBJ databases">
        <title>Domibacillus iocasae genome sequencing.</title>
        <authorList>
            <person name="Verma A."/>
            <person name="Pal Y."/>
            <person name="Ojha A.K."/>
            <person name="Krishnamurthi S."/>
        </authorList>
    </citation>
    <scope>NUCLEOTIDE SEQUENCE [LARGE SCALE GENOMIC DNA]</scope>
    <source>
        <strain evidence="7 8">DSM 29979</strain>
    </source>
</reference>
<keyword evidence="3" id="KW-0227">DNA damage</keyword>
<gene>
    <name evidence="7" type="ORF">BA724_04795</name>
</gene>
<keyword evidence="6" id="KW-0234">DNA repair</keyword>
<keyword evidence="4" id="KW-0228">DNA excision</keyword>
<evidence type="ECO:0000313" key="8">
    <source>
        <dbReference type="Proteomes" id="UP000095658"/>
    </source>
</evidence>
<dbReference type="GO" id="GO:0006289">
    <property type="term" value="P:nucleotide-excision repair"/>
    <property type="evidence" value="ECO:0007669"/>
    <property type="project" value="InterPro"/>
</dbReference>
<evidence type="ECO:0000256" key="1">
    <source>
        <dbReference type="ARBA" id="ARBA00022722"/>
    </source>
</evidence>
<accession>A0A1E7DQK8</accession>
<dbReference type="OrthoDB" id="9782576at2"/>
<dbReference type="Proteomes" id="UP000095658">
    <property type="component" value="Unassembled WGS sequence"/>
</dbReference>
<evidence type="ECO:0000256" key="5">
    <source>
        <dbReference type="ARBA" id="ARBA00022801"/>
    </source>
</evidence>
<keyword evidence="5" id="KW-0378">Hydrolase</keyword>
<keyword evidence="2 7" id="KW-0255">Endonuclease</keyword>
<evidence type="ECO:0000313" key="7">
    <source>
        <dbReference type="EMBL" id="OES45329.1"/>
    </source>
</evidence>
<protein>
    <submittedName>
        <fullName evidence="7">UV damage endonuclease UvsE</fullName>
    </submittedName>
</protein>
<comment type="caution">
    <text evidence="7">The sequence shown here is derived from an EMBL/GenBank/DDBJ whole genome shotgun (WGS) entry which is preliminary data.</text>
</comment>
<dbReference type="InterPro" id="IPR036237">
    <property type="entry name" value="Xyl_isomerase-like_sf"/>
</dbReference>
<dbReference type="InterPro" id="IPR004601">
    <property type="entry name" value="UvdE"/>
</dbReference>
<proteinExistence type="predicted"/>
<evidence type="ECO:0000256" key="2">
    <source>
        <dbReference type="ARBA" id="ARBA00022759"/>
    </source>
</evidence>
<dbReference type="GO" id="GO:0009411">
    <property type="term" value="P:response to UV"/>
    <property type="evidence" value="ECO:0007669"/>
    <property type="project" value="InterPro"/>
</dbReference>
<sequence>MTLIRLGYAAMSMNVKNGSPSQTMTHAQFLKIKNREAAIHKLERIAASNLANCLRLLRHNAAHNITFFRLSSKLIPMANHPDLPEWNYIRPLQESLGAIRSYLMEHSDMRVDFHPDHFVVLNTAETNVLKTAVQTLNMHKLLLKGMGIHPEHRCVIHVGGGYKNKEKALEQFVENWGRIPVSLQRMPMLENDDKTFTIHDTLYLCEKLGIPAVFDYHHHMANHQEKRRWEEEWPRVVRTWDSSKLPVKVHMSSPKSEKEFRAHADFIDVNEFLSFLHHVKGSVPQIDVMIEAKRKDDALFALVKDLKKAGVEQVDEASFSVG</sequence>
<evidence type="ECO:0000256" key="6">
    <source>
        <dbReference type="ARBA" id="ARBA00023204"/>
    </source>
</evidence>
<dbReference type="GO" id="GO:0004519">
    <property type="term" value="F:endonuclease activity"/>
    <property type="evidence" value="ECO:0007669"/>
    <property type="project" value="UniProtKB-KW"/>
</dbReference>
<keyword evidence="8" id="KW-1185">Reference proteome</keyword>
<dbReference type="EMBL" id="MAMP01000020">
    <property type="protein sequence ID" value="OES45329.1"/>
    <property type="molecule type" value="Genomic_DNA"/>
</dbReference>
<dbReference type="Pfam" id="PF03851">
    <property type="entry name" value="UvdE"/>
    <property type="match status" value="1"/>
</dbReference>
<evidence type="ECO:0000256" key="3">
    <source>
        <dbReference type="ARBA" id="ARBA00022763"/>
    </source>
</evidence>